<keyword evidence="3" id="KW-0378">Hydrolase</keyword>
<dbReference type="GO" id="GO:0004386">
    <property type="term" value="F:helicase activity"/>
    <property type="evidence" value="ECO:0007669"/>
    <property type="project" value="UniProtKB-KW"/>
</dbReference>
<feature type="compositionally biased region" description="Basic and acidic residues" evidence="1">
    <location>
        <begin position="44"/>
        <end position="64"/>
    </location>
</feature>
<dbReference type="GeneID" id="81708817"/>
<protein>
    <submittedName>
        <fullName evidence="3">DNA helicase</fullName>
    </submittedName>
</protein>
<feature type="compositionally biased region" description="Acidic residues" evidence="1">
    <location>
        <begin position="1353"/>
        <end position="1370"/>
    </location>
</feature>
<sequence>MTPSLFSFGRNRRKTQARAAEQKDVGGSSRPVETDEAAAPTHEAAPHEDAMQEDRAGQAQERTDQPVPGGEDGVPGPAQRPLSELSAPTSHAHPSGRPGEAVLEEALARWREELVDLGGVASLDDITLLEGVVDLTAAHPSGLAQLYAGRPTHLSSLVRERSALGVARQSLREVAGRTDLLARQFGVAPVYLALGVASWSEAVPTTDADDPGLAEQAEPLDVAEPAESAGDQGEQAQAVAAGLTRTINAPVLLRPVRLASTGGDAALTLGPSIEVNPVVTRALRSAGCRTDVDAVARASLSELGFTPRAALTRLGSLGRQFLPDFEIHERLVVGAFVHPGQALVEDFDATIERARASALVAALAGDPDAQAALALPLEQADGVDRDPALERGVGDLDVAQLDAVEAVSTGASLLLDAPPGSDVVDTLAAVLADAAASGRTVLHVPATGADGHAVAQVLREQGLGDLVVDLTEDAGWRLHAAQSIKNSLGVEPPVLDVTGILGLRERLGEVRERLTSSLEALHVPRQPWGVSAYEALQHLAEFTTGRSRSRTGARVEWGMLERLDEEGLDQARTLLHRAHALELLTPSTASSAWNGVTVADIDQATDALSRLAELADELLPAIEKDAPLVAEQCGLSRALTLTQWCAQLELLDGLRDSLDVFVPAVFERSAADMVIATATRQWREERSIEMSGATRRRFIKQAKDLVRPGRPVEDLHAELVKVQHRREAWRLYEPTSGWPELPAGLDGMQATARRAKQAVEELQPMLATADDVPDLMGLALPLLLGRVRALADDDVTAQKLPEINRVMGQLGELGLGELVADLASRGVDEQDLDTELEYCWWTSLLAHLLGTDPDLAGLDSGVLAERQARLRELDAEQSASLAGPVAQAYARRVRSAVEADKEAARALYVALSRDDGVPLREILAEHPLAMVVKPVWIVPPTLVPQVLDPQALVGLAVLDASAHMPVCQVLPAFVRAEQVIVVGDPRREPTGLAAELGSLLPSVTLPTTRNSLDAQIASFLATHGYDDVVEAIPSPPGSAPLSLELVDGRGMPAPGQTAVESVPAEVDRVVDLVIDHALAHPEQSLGVVALNARHAEQIRRATTAAVVGSPALEEFFAGGIAEPFVVVDLSEARSLRRDHVILSVGYAKTPHGRTIHSFGAVSEPSGMVSLVEALCASRGTTQVVSCLAPQDIDPERLHAPGAQLLYQLLVRAAGLAQDDAQGSQEYPDPLLVDLAERLWRKGLTVVPRYGLEGGTRIPLAIGHPDYPGELFVAVLTDDADYVAQKSLRRRDRHWVERLRRRGWRVYTAFSVSVFVDPEAEATAIEDEVLEVLREREAERERSEQVAAAPPAELDMDGSEETEPGEAEQEEREPVRGLRPPIAQGLPLQAYSDDQLDDLVAWIRSDGVERSVEAEVEELRATLALLRRGSGVDAVLTHAVTRSRAQADD</sequence>
<feature type="compositionally biased region" description="Low complexity" evidence="1">
    <location>
        <begin position="66"/>
        <end position="77"/>
    </location>
</feature>
<reference evidence="3 4" key="1">
    <citation type="submission" date="2017-12" db="EMBL/GenBank/DDBJ databases">
        <title>Phylogenetic diversity of female urinary microbiome.</title>
        <authorList>
            <person name="Thomas-White K."/>
            <person name="Wolfe A.J."/>
        </authorList>
    </citation>
    <scope>NUCLEOTIDE SEQUENCE [LARGE SCALE GENOMIC DNA]</scope>
    <source>
        <strain evidence="3 4">UMB0319</strain>
    </source>
</reference>
<dbReference type="EMBL" id="PKHA01000007">
    <property type="protein sequence ID" value="PKY98470.1"/>
    <property type="molecule type" value="Genomic_DNA"/>
</dbReference>
<proteinExistence type="predicted"/>
<feature type="region of interest" description="Disordered" evidence="1">
    <location>
        <begin position="1339"/>
        <end position="1380"/>
    </location>
</feature>
<organism evidence="3 4">
    <name type="scientific">Actinomyces urogenitalis</name>
    <dbReference type="NCBI Taxonomy" id="103621"/>
    <lineage>
        <taxon>Bacteria</taxon>
        <taxon>Bacillati</taxon>
        <taxon>Actinomycetota</taxon>
        <taxon>Actinomycetes</taxon>
        <taxon>Actinomycetales</taxon>
        <taxon>Actinomycetaceae</taxon>
        <taxon>Actinomyces</taxon>
    </lineage>
</organism>
<keyword evidence="3" id="KW-0347">Helicase</keyword>
<evidence type="ECO:0000259" key="2">
    <source>
        <dbReference type="Pfam" id="PF18741"/>
    </source>
</evidence>
<evidence type="ECO:0000313" key="3">
    <source>
        <dbReference type="EMBL" id="PKY98470.1"/>
    </source>
</evidence>
<gene>
    <name evidence="3" type="ORF">CYJ26_07720</name>
</gene>
<keyword evidence="3" id="KW-0547">Nucleotide-binding</keyword>
<dbReference type="Proteomes" id="UP000234778">
    <property type="component" value="Unassembled WGS sequence"/>
</dbReference>
<dbReference type="InterPro" id="IPR049468">
    <property type="entry name" value="Restrct_endonuc-II-like_dom"/>
</dbReference>
<dbReference type="Pfam" id="PF18741">
    <property type="entry name" value="MTES_1575"/>
    <property type="match status" value="1"/>
</dbReference>
<keyword evidence="3" id="KW-0067">ATP-binding</keyword>
<evidence type="ECO:0000313" key="4">
    <source>
        <dbReference type="Proteomes" id="UP000234778"/>
    </source>
</evidence>
<name>A0A2I1KS64_9ACTO</name>
<accession>A0A2I1KS64</accession>
<feature type="domain" description="Restriction endonuclease type II-like" evidence="2">
    <location>
        <begin position="1234"/>
        <end position="1326"/>
    </location>
</feature>
<dbReference type="RefSeq" id="WP_101638236.1">
    <property type="nucleotide sequence ID" value="NZ_JBKUIE010000001.1"/>
</dbReference>
<evidence type="ECO:0000256" key="1">
    <source>
        <dbReference type="SAM" id="MobiDB-lite"/>
    </source>
</evidence>
<comment type="caution">
    <text evidence="3">The sequence shown here is derived from an EMBL/GenBank/DDBJ whole genome shotgun (WGS) entry which is preliminary data.</text>
</comment>
<feature type="region of interest" description="Disordered" evidence="1">
    <location>
        <begin position="1"/>
        <end position="98"/>
    </location>
</feature>